<comment type="caution">
    <text evidence="1">The sequence shown here is derived from an EMBL/GenBank/DDBJ whole genome shotgun (WGS) entry which is preliminary data.</text>
</comment>
<dbReference type="RefSeq" id="WP_169163090.1">
    <property type="nucleotide sequence ID" value="NZ_JABBFW010000028.1"/>
</dbReference>
<dbReference type="EMBL" id="JABBFW010000028">
    <property type="protein sequence ID" value="NML18193.1"/>
    <property type="molecule type" value="Genomic_DNA"/>
</dbReference>
<gene>
    <name evidence="1" type="ORF">HHL10_24810</name>
</gene>
<protein>
    <submittedName>
        <fullName evidence="1">Uncharacterized protein</fullName>
    </submittedName>
</protein>
<dbReference type="Proteomes" id="UP000574067">
    <property type="component" value="Unassembled WGS sequence"/>
</dbReference>
<organism evidence="1 2">
    <name type="scientific">Azohydromonas caseinilytica</name>
    <dbReference type="NCBI Taxonomy" id="2728836"/>
    <lineage>
        <taxon>Bacteria</taxon>
        <taxon>Pseudomonadati</taxon>
        <taxon>Pseudomonadota</taxon>
        <taxon>Betaproteobacteria</taxon>
        <taxon>Burkholderiales</taxon>
        <taxon>Sphaerotilaceae</taxon>
        <taxon>Azohydromonas</taxon>
    </lineage>
</organism>
<proteinExistence type="predicted"/>
<reference evidence="1 2" key="1">
    <citation type="submission" date="2020-04" db="EMBL/GenBank/DDBJ databases">
        <title>Azohydromonas sp. isolated from soil.</title>
        <authorList>
            <person name="Dahal R.H."/>
        </authorList>
    </citation>
    <scope>NUCLEOTIDE SEQUENCE [LARGE SCALE GENOMIC DNA]</scope>
    <source>
        <strain evidence="1 2">G-1-1-14</strain>
    </source>
</reference>
<accession>A0A848FIX6</accession>
<name>A0A848FIX6_9BURK</name>
<sequence>MATFEPDTWTAAFKRMLGRWGLFPSPTTAQHVTEMEQLADLLHQTERQLNRARIQHLCEAISLRQLQALWRQKIPEVQQLLRRAPLEPGLLDTWSRRKIAQAIESWESVVQAASQRSLQVLDFCNLQGALEEVSNALFICARVERGLVGRT</sequence>
<dbReference type="AlphaFoldDB" id="A0A848FIX6"/>
<evidence type="ECO:0000313" key="1">
    <source>
        <dbReference type="EMBL" id="NML18193.1"/>
    </source>
</evidence>
<keyword evidence="2" id="KW-1185">Reference proteome</keyword>
<evidence type="ECO:0000313" key="2">
    <source>
        <dbReference type="Proteomes" id="UP000574067"/>
    </source>
</evidence>